<dbReference type="EMBL" id="GU474888">
    <property type="protein sequence ID" value="ADI18432.1"/>
    <property type="molecule type" value="Genomic_DNA"/>
</dbReference>
<evidence type="ECO:0000256" key="5">
    <source>
        <dbReference type="ARBA" id="ARBA00011271"/>
    </source>
</evidence>
<dbReference type="InterPro" id="IPR000573">
    <property type="entry name" value="AconitaseA/IPMdHydase_ssu_swvl"/>
</dbReference>
<evidence type="ECO:0000313" key="12">
    <source>
        <dbReference type="EMBL" id="ADI18432.1"/>
    </source>
</evidence>
<organism evidence="12">
    <name type="scientific">uncultured delta proteobacterium HF4000_08N17</name>
    <dbReference type="NCBI Taxonomy" id="710836"/>
    <lineage>
        <taxon>Bacteria</taxon>
        <taxon>Deltaproteobacteria</taxon>
        <taxon>environmental samples</taxon>
    </lineage>
</organism>
<dbReference type="NCBIfam" id="NF002458">
    <property type="entry name" value="PRK01641.1"/>
    <property type="match status" value="1"/>
</dbReference>
<evidence type="ECO:0000256" key="7">
    <source>
        <dbReference type="ARBA" id="ARBA00022605"/>
    </source>
</evidence>
<evidence type="ECO:0000256" key="6">
    <source>
        <dbReference type="ARBA" id="ARBA00022430"/>
    </source>
</evidence>
<dbReference type="GO" id="GO:0009098">
    <property type="term" value="P:L-leucine biosynthetic process"/>
    <property type="evidence" value="ECO:0007669"/>
    <property type="project" value="UniProtKB-UniRule"/>
</dbReference>
<keyword evidence="7 10" id="KW-0028">Amino-acid biosynthesis</keyword>
<dbReference type="AlphaFoldDB" id="E0XVJ1"/>
<proteinExistence type="inferred from homology"/>
<dbReference type="InterPro" id="IPR050075">
    <property type="entry name" value="LeuD"/>
</dbReference>
<evidence type="ECO:0000256" key="8">
    <source>
        <dbReference type="ARBA" id="ARBA00023239"/>
    </source>
</evidence>
<dbReference type="Pfam" id="PF00694">
    <property type="entry name" value="Aconitase_C"/>
    <property type="match status" value="1"/>
</dbReference>
<feature type="domain" description="Aconitase A/isopropylmalate dehydratase small subunit swivel" evidence="11">
    <location>
        <begin position="1"/>
        <end position="125"/>
    </location>
</feature>
<evidence type="ECO:0000256" key="9">
    <source>
        <dbReference type="ARBA" id="ARBA00023304"/>
    </source>
</evidence>
<gene>
    <name evidence="10" type="primary">leuD</name>
</gene>
<comment type="function">
    <text evidence="2 10">Catalyzes the isomerization between 2-isopropylmalate and 3-isopropylmalate, via the formation of 2-isopropylmaleate.</text>
</comment>
<dbReference type="SUPFAM" id="SSF52016">
    <property type="entry name" value="LeuD/IlvD-like"/>
    <property type="match status" value="1"/>
</dbReference>
<dbReference type="FunFam" id="3.20.19.10:FF:000003">
    <property type="entry name" value="3-isopropylmalate dehydratase small subunit"/>
    <property type="match status" value="1"/>
</dbReference>
<dbReference type="PANTHER" id="PTHR43345:SF5">
    <property type="entry name" value="3-ISOPROPYLMALATE DEHYDRATASE SMALL SUBUNIT"/>
    <property type="match status" value="1"/>
</dbReference>
<keyword evidence="9 10" id="KW-0100">Branched-chain amino acid biosynthesis</keyword>
<comment type="similarity">
    <text evidence="4 10">Belongs to the LeuD family. LeuD type 1 subfamily.</text>
</comment>
<evidence type="ECO:0000256" key="3">
    <source>
        <dbReference type="ARBA" id="ARBA00004729"/>
    </source>
</evidence>
<dbReference type="PANTHER" id="PTHR43345">
    <property type="entry name" value="3-ISOPROPYLMALATE DEHYDRATASE SMALL SUBUNIT 2-RELATED-RELATED"/>
    <property type="match status" value="1"/>
</dbReference>
<comment type="catalytic activity">
    <reaction evidence="1 10">
        <text>(2R,3S)-3-isopropylmalate = (2S)-2-isopropylmalate</text>
        <dbReference type="Rhea" id="RHEA:32287"/>
        <dbReference type="ChEBI" id="CHEBI:1178"/>
        <dbReference type="ChEBI" id="CHEBI:35121"/>
        <dbReference type="EC" id="4.2.1.33"/>
    </reaction>
</comment>
<accession>E0XVJ1</accession>
<name>E0XVJ1_9DELT</name>
<reference evidence="12" key="1">
    <citation type="journal article" date="2011" name="Environ. Microbiol.">
        <title>Time-series analyses of Monterey Bay coastal microbial picoplankton using a 'genome proxy' microarray.</title>
        <authorList>
            <person name="Rich V.I."/>
            <person name="Pham V.D."/>
            <person name="Eppley J."/>
            <person name="Shi Y."/>
            <person name="DeLong E.F."/>
        </authorList>
    </citation>
    <scope>NUCLEOTIDE SEQUENCE</scope>
</reference>
<keyword evidence="8 10" id="KW-0456">Lyase</keyword>
<evidence type="ECO:0000256" key="10">
    <source>
        <dbReference type="HAMAP-Rule" id="MF_01031"/>
    </source>
</evidence>
<keyword evidence="6 10" id="KW-0432">Leucine biosynthesis</keyword>
<dbReference type="NCBIfam" id="TIGR00171">
    <property type="entry name" value="leuD"/>
    <property type="match status" value="1"/>
</dbReference>
<dbReference type="GO" id="GO:0009316">
    <property type="term" value="C:3-isopropylmalate dehydratase complex"/>
    <property type="evidence" value="ECO:0007669"/>
    <property type="project" value="InterPro"/>
</dbReference>
<dbReference type="GO" id="GO:0003861">
    <property type="term" value="F:3-isopropylmalate dehydratase activity"/>
    <property type="evidence" value="ECO:0007669"/>
    <property type="project" value="UniProtKB-UniRule"/>
</dbReference>
<comment type="pathway">
    <text evidence="3 10">Amino-acid biosynthesis; L-leucine biosynthesis; L-leucine from 3-methyl-2-oxobutanoate: step 2/4.</text>
</comment>
<dbReference type="InterPro" id="IPR015928">
    <property type="entry name" value="Aconitase/3IPM_dehydase_swvl"/>
</dbReference>
<sequence>MDAFNTLSGITVPLDKINVDTDQIIPKQFLKKIERTGFGVHLFHDWRYIDDEGTKSNSEFILNYPRYQGSQILLTGENFGCGSSREHAPWALQDYGFKCIIASSFADIFFNNCRKNGILAVVLQAEEVQALFDEVEANEGCLLTVDLLQQTVCSPGGNKFSFEIDSFAKNFLLDGLDDIGWTLQFEEKIQDYEQQARSREPWLFLTE</sequence>
<dbReference type="Gene3D" id="3.20.19.10">
    <property type="entry name" value="Aconitase, domain 4"/>
    <property type="match status" value="1"/>
</dbReference>
<dbReference type="EC" id="4.2.1.33" evidence="10"/>
<dbReference type="InterPro" id="IPR033940">
    <property type="entry name" value="IPMI_Swivel"/>
</dbReference>
<comment type="subunit">
    <text evidence="5 10">Heterodimer of LeuC and LeuD.</text>
</comment>
<dbReference type="InterPro" id="IPR004431">
    <property type="entry name" value="3-IsopropMal_deHydase_ssu"/>
</dbReference>
<dbReference type="UniPathway" id="UPA00048">
    <property type="reaction ID" value="UER00071"/>
</dbReference>
<evidence type="ECO:0000256" key="4">
    <source>
        <dbReference type="ARBA" id="ARBA00009845"/>
    </source>
</evidence>
<protein>
    <recommendedName>
        <fullName evidence="10">3-isopropylmalate dehydratase small subunit</fullName>
        <ecNumber evidence="10">4.2.1.33</ecNumber>
    </recommendedName>
    <alternativeName>
        <fullName evidence="10">Alpha-IPM isomerase</fullName>
        <shortName evidence="10">IPMI</shortName>
    </alternativeName>
    <alternativeName>
        <fullName evidence="10">Isopropylmalate isomerase</fullName>
    </alternativeName>
</protein>
<dbReference type="CDD" id="cd01577">
    <property type="entry name" value="IPMI_Swivel"/>
    <property type="match status" value="1"/>
</dbReference>
<evidence type="ECO:0000259" key="11">
    <source>
        <dbReference type="Pfam" id="PF00694"/>
    </source>
</evidence>
<evidence type="ECO:0000256" key="1">
    <source>
        <dbReference type="ARBA" id="ARBA00000491"/>
    </source>
</evidence>
<evidence type="ECO:0000256" key="2">
    <source>
        <dbReference type="ARBA" id="ARBA00002695"/>
    </source>
</evidence>
<dbReference type="HAMAP" id="MF_01031">
    <property type="entry name" value="LeuD_type1"/>
    <property type="match status" value="1"/>
</dbReference>